<evidence type="ECO:0000313" key="2">
    <source>
        <dbReference type="Proteomes" id="UP001163223"/>
    </source>
</evidence>
<organism evidence="1 2">
    <name type="scientific">Antarcticirhabdus aurantiaca</name>
    <dbReference type="NCBI Taxonomy" id="2606717"/>
    <lineage>
        <taxon>Bacteria</taxon>
        <taxon>Pseudomonadati</taxon>
        <taxon>Pseudomonadota</taxon>
        <taxon>Alphaproteobacteria</taxon>
        <taxon>Hyphomicrobiales</taxon>
        <taxon>Aurantimonadaceae</taxon>
        <taxon>Antarcticirhabdus</taxon>
    </lineage>
</organism>
<proteinExistence type="predicted"/>
<name>A0ACD4NMA3_9HYPH</name>
<dbReference type="Proteomes" id="UP001163223">
    <property type="component" value="Chromosome"/>
</dbReference>
<reference evidence="1" key="1">
    <citation type="submission" date="2022-11" db="EMBL/GenBank/DDBJ databases">
        <title>beta-Carotene-producing bacterium, Jeongeuplla avenae sp. nov., alleviates the salt stress of Arabidopsis seedlings.</title>
        <authorList>
            <person name="Jiang L."/>
            <person name="Lee J."/>
        </authorList>
    </citation>
    <scope>NUCLEOTIDE SEQUENCE</scope>
    <source>
        <strain evidence="1">DY_R2A_6</strain>
    </source>
</reference>
<keyword evidence="2" id="KW-1185">Reference proteome</keyword>
<accession>A0ACD4NMA3</accession>
<protein>
    <submittedName>
        <fullName evidence="1">Alpha/beta hydrolase</fullName>
    </submittedName>
</protein>
<evidence type="ECO:0000313" key="1">
    <source>
        <dbReference type="EMBL" id="WAJ27986.1"/>
    </source>
</evidence>
<keyword evidence="1" id="KW-0378">Hydrolase</keyword>
<sequence>MTPLDIDHRQINLRGVRLHVAQAGPADGPPVLLLHGFPDFWIGWRSQIEALAGAGYRVVVPDQRGYNTSDKPKGIREYALPKLLDDVAALADALGHERFHLVGHDWGGIVAWAAGARMPDRLDTLVILNAPHPEALFPYAMRSPSQVLRSSYAAFFQFPILPEAVLSVRRCALLVRALERTSRPGTFPPEDIEAYRQAWERPGAIGAMLNWYRALRFRPRMSERIGVPTLVLWGLRDQALEPGLAEASLAFCDDGRLQTFPAATHWLQREEAAAVNAALLSFLAR</sequence>
<dbReference type="EMBL" id="CP113520">
    <property type="protein sequence ID" value="WAJ27986.1"/>
    <property type="molecule type" value="Genomic_DNA"/>
</dbReference>
<gene>
    <name evidence="1" type="ORF">OXU80_24665</name>
</gene>